<dbReference type="STRING" id="1550231.SAMN05660662_4062"/>
<dbReference type="EMBL" id="FNBT01000009">
    <property type="protein sequence ID" value="SDF99010.1"/>
    <property type="molecule type" value="Genomic_DNA"/>
</dbReference>
<evidence type="ECO:0000313" key="3">
    <source>
        <dbReference type="Proteomes" id="UP000199406"/>
    </source>
</evidence>
<accession>A0A1G7QMZ4</accession>
<protein>
    <recommendedName>
        <fullName evidence="4">Lipoprotein LprG</fullName>
    </recommendedName>
</protein>
<dbReference type="OrthoDB" id="5182279at2"/>
<evidence type="ECO:0008006" key="4">
    <source>
        <dbReference type="Google" id="ProtNLM"/>
    </source>
</evidence>
<evidence type="ECO:0000313" key="2">
    <source>
        <dbReference type="EMBL" id="SDF99010.1"/>
    </source>
</evidence>
<dbReference type="PROSITE" id="PS51257">
    <property type="entry name" value="PROKAR_LIPOPROTEIN"/>
    <property type="match status" value="1"/>
</dbReference>
<proteinExistence type="predicted"/>
<dbReference type="AlphaFoldDB" id="A0A1G7QMZ4"/>
<name>A0A1G7QMZ4_9ACTN</name>
<sequence length="249" mass="25725">MRPRTHARLSALGLLLALAAGCAGDGAQRQAGDPVTEADAALLAGLLQRNHEEGGADFVVTAPYGPEAVLTLTGEVDFRAGTGRAQAVTSTGGTEDVRTVFFTREDLWIGDVPGAEAAGAVYLSRPIAVEGKRPPLVDVLVTVLLGLAAEEADDPAAFLDAGYSWQGRRSIDGRPTELFGLPGGRAVAVSSTEDVLVQFATPLPAGSGADELEATTTLAEHGRRSLDLPDERRTAPVADHPELAAALGL</sequence>
<evidence type="ECO:0000256" key="1">
    <source>
        <dbReference type="SAM" id="SignalP"/>
    </source>
</evidence>
<reference evidence="3" key="1">
    <citation type="submission" date="2016-10" db="EMBL/GenBank/DDBJ databases">
        <authorList>
            <person name="Varghese N."/>
            <person name="Submissions S."/>
        </authorList>
    </citation>
    <scope>NUCLEOTIDE SEQUENCE [LARGE SCALE GENOMIC DNA]</scope>
    <source>
        <strain evidence="3">DSM 44268</strain>
    </source>
</reference>
<keyword evidence="1" id="KW-0732">Signal</keyword>
<feature type="chain" id="PRO_5038442661" description="Lipoprotein LprG" evidence="1">
    <location>
        <begin position="20"/>
        <end position="249"/>
    </location>
</feature>
<dbReference type="Proteomes" id="UP000199406">
    <property type="component" value="Unassembled WGS sequence"/>
</dbReference>
<organism evidence="2 3">
    <name type="scientific">Blastococcus aurantiacus</name>
    <dbReference type="NCBI Taxonomy" id="1550231"/>
    <lineage>
        <taxon>Bacteria</taxon>
        <taxon>Bacillati</taxon>
        <taxon>Actinomycetota</taxon>
        <taxon>Actinomycetes</taxon>
        <taxon>Geodermatophilales</taxon>
        <taxon>Geodermatophilaceae</taxon>
        <taxon>Blastococcus</taxon>
    </lineage>
</organism>
<dbReference type="RefSeq" id="WP_091770692.1">
    <property type="nucleotide sequence ID" value="NZ_FNBT01000009.1"/>
</dbReference>
<keyword evidence="3" id="KW-1185">Reference proteome</keyword>
<gene>
    <name evidence="2" type="ORF">SAMN05660662_4062</name>
</gene>
<feature type="signal peptide" evidence="1">
    <location>
        <begin position="1"/>
        <end position="19"/>
    </location>
</feature>